<evidence type="ECO:0000256" key="1">
    <source>
        <dbReference type="SAM" id="MobiDB-lite"/>
    </source>
</evidence>
<evidence type="ECO:0000256" key="2">
    <source>
        <dbReference type="SAM" id="Phobius"/>
    </source>
</evidence>
<feature type="transmembrane region" description="Helical" evidence="2">
    <location>
        <begin position="7"/>
        <end position="22"/>
    </location>
</feature>
<keyword evidence="3" id="KW-1185">Reference proteome</keyword>
<feature type="transmembrane region" description="Helical" evidence="2">
    <location>
        <begin position="162"/>
        <end position="190"/>
    </location>
</feature>
<sequence length="204" mass="23190">MWSTWSVIVYFYMFVIVIIYNSEQVKSITNVVEKGRAHKNDSTQNGLVILTNEVNNGDDQQKSSSETKKRSLFSDSKRNHHIFNPSGGGDYAYIPPSSDGYYHRPPVDYGPDYHKEYLSPYEEKYPIVPYIPDHKSYGGYNSYSHLLNSPYTYKTLLALKGFLIPLAGVALLGAAAALTTHPVLLQLGSINKGRRRRRRRRSLP</sequence>
<dbReference type="InParanoid" id="A0A1W4XCA6"/>
<dbReference type="Proteomes" id="UP000192223">
    <property type="component" value="Unplaced"/>
</dbReference>
<evidence type="ECO:0000313" key="4">
    <source>
        <dbReference type="RefSeq" id="XP_018333761.1"/>
    </source>
</evidence>
<dbReference type="STRING" id="224129.A0A1W4XCA6"/>
<keyword evidence="2" id="KW-0812">Transmembrane</keyword>
<dbReference type="RefSeq" id="XP_018333761.1">
    <property type="nucleotide sequence ID" value="XM_018478259.1"/>
</dbReference>
<dbReference type="KEGG" id="apln:108742900"/>
<evidence type="ECO:0000313" key="3">
    <source>
        <dbReference type="Proteomes" id="UP000192223"/>
    </source>
</evidence>
<feature type="region of interest" description="Disordered" evidence="1">
    <location>
        <begin position="53"/>
        <end position="73"/>
    </location>
</feature>
<accession>A0A1W4XCA6</accession>
<keyword evidence="2" id="KW-0472">Membrane</keyword>
<reference evidence="4" key="1">
    <citation type="submission" date="2025-08" db="UniProtKB">
        <authorList>
            <consortium name="RefSeq"/>
        </authorList>
    </citation>
    <scope>IDENTIFICATION</scope>
    <source>
        <tissue evidence="4">Entire body</tissue>
    </source>
</reference>
<name>A0A1W4XCA6_AGRPL</name>
<gene>
    <name evidence="4" type="primary">LOC108742900</name>
</gene>
<proteinExistence type="predicted"/>
<protein>
    <submittedName>
        <fullName evidence="4">Uncharacterized protein LOC108742900</fullName>
    </submittedName>
</protein>
<organism evidence="3 4">
    <name type="scientific">Agrilus planipennis</name>
    <name type="common">Emerald ash borer</name>
    <name type="synonym">Agrilus marcopoli</name>
    <dbReference type="NCBI Taxonomy" id="224129"/>
    <lineage>
        <taxon>Eukaryota</taxon>
        <taxon>Metazoa</taxon>
        <taxon>Ecdysozoa</taxon>
        <taxon>Arthropoda</taxon>
        <taxon>Hexapoda</taxon>
        <taxon>Insecta</taxon>
        <taxon>Pterygota</taxon>
        <taxon>Neoptera</taxon>
        <taxon>Endopterygota</taxon>
        <taxon>Coleoptera</taxon>
        <taxon>Polyphaga</taxon>
        <taxon>Elateriformia</taxon>
        <taxon>Buprestoidea</taxon>
        <taxon>Buprestidae</taxon>
        <taxon>Agrilinae</taxon>
        <taxon>Agrilus</taxon>
    </lineage>
</organism>
<keyword evidence="2" id="KW-1133">Transmembrane helix</keyword>
<feature type="compositionally biased region" description="Basic and acidic residues" evidence="1">
    <location>
        <begin position="59"/>
        <end position="69"/>
    </location>
</feature>
<dbReference type="AlphaFoldDB" id="A0A1W4XCA6"/>
<dbReference type="GeneID" id="108742900"/>